<protein>
    <recommendedName>
        <fullName evidence="2">Lectin/glucanase superfamily protein</fullName>
    </recommendedName>
</protein>
<organism evidence="1">
    <name type="scientific">viral metagenome</name>
    <dbReference type="NCBI Taxonomy" id="1070528"/>
    <lineage>
        <taxon>unclassified sequences</taxon>
        <taxon>metagenomes</taxon>
        <taxon>organismal metagenomes</taxon>
    </lineage>
</organism>
<name>A0A6C0IBE3_9ZZZZ</name>
<accession>A0A6C0IBE3</accession>
<dbReference type="InterPro" id="IPR013320">
    <property type="entry name" value="ConA-like_dom_sf"/>
</dbReference>
<sequence length="499" mass="55361">MGDWSRTALIIGIVFILLTAALELIAPNKIKEGFETMLIPVTEKGYFSKFIPRRGDIGPSSEEGAYITDNRYFHGYSDVQRVGVDHDWCRMVVSKSDPKDMFFACALAGTENLNSLAFRTGTDASTFSRDDYMRDTTGSGRADYCRILKEDSETFAVQCSIAGDFKFGRVLQQDTAPPPAIEMLLSFYDGVLFWFRLRDDMLDYAQNVDVYKANGLSIDETNPGVETHTLVFNGIDQFLRIGDNKALEFGDKILLRTMRAVCFWVYFDEFTNNAHIIDFGNGAGIDNIVVGILGKGNPLISGGAGLRPVGCVDSAESTLPDRPSGAQRVVETTPQRLLVTSAANVEEFDCPGPAVTPRDFPKNRGGIAPPGIASVADLYYEIWDSKQRKMRIVVKGAIPLKKWVHVAITAASNDAFRPDITVWINGVKTFTQPSGWLPQNSSTTKNYIGKSNWADNVTQYEGRDELFKGRLFDLRAYKTIMGEKKITDTVSWGKMLLGI</sequence>
<dbReference type="SUPFAM" id="SSF49899">
    <property type="entry name" value="Concanavalin A-like lectins/glucanases"/>
    <property type="match status" value="2"/>
</dbReference>
<proteinExistence type="predicted"/>
<reference evidence="1" key="1">
    <citation type="journal article" date="2020" name="Nature">
        <title>Giant virus diversity and host interactions through global metagenomics.</title>
        <authorList>
            <person name="Schulz F."/>
            <person name="Roux S."/>
            <person name="Paez-Espino D."/>
            <person name="Jungbluth S."/>
            <person name="Walsh D.A."/>
            <person name="Denef V.J."/>
            <person name="McMahon K.D."/>
            <person name="Konstantinidis K.T."/>
            <person name="Eloe-Fadrosh E.A."/>
            <person name="Kyrpides N.C."/>
            <person name="Woyke T."/>
        </authorList>
    </citation>
    <scope>NUCLEOTIDE SEQUENCE</scope>
    <source>
        <strain evidence="1">GVMAG-M-3300023184-62</strain>
    </source>
</reference>
<dbReference type="AlphaFoldDB" id="A0A6C0IBE3"/>
<dbReference type="Pfam" id="PF13385">
    <property type="entry name" value="Laminin_G_3"/>
    <property type="match status" value="1"/>
</dbReference>
<evidence type="ECO:0000313" key="1">
    <source>
        <dbReference type="EMBL" id="QHT90132.1"/>
    </source>
</evidence>
<dbReference type="EMBL" id="MN740152">
    <property type="protein sequence ID" value="QHT90132.1"/>
    <property type="molecule type" value="Genomic_DNA"/>
</dbReference>
<evidence type="ECO:0008006" key="2">
    <source>
        <dbReference type="Google" id="ProtNLM"/>
    </source>
</evidence>
<dbReference type="Gene3D" id="2.60.120.200">
    <property type="match status" value="1"/>
</dbReference>